<dbReference type="Proteomes" id="UP001056035">
    <property type="component" value="Chromosome"/>
</dbReference>
<dbReference type="PROSITE" id="PS00622">
    <property type="entry name" value="HTH_LUXR_1"/>
    <property type="match status" value="1"/>
</dbReference>
<dbReference type="RefSeq" id="WP_254570320.1">
    <property type="nucleotide sequence ID" value="NZ_CP098502.1"/>
</dbReference>
<dbReference type="SUPFAM" id="SSF46894">
    <property type="entry name" value="C-terminal effector domain of the bipartite response regulators"/>
    <property type="match status" value="1"/>
</dbReference>
<dbReference type="PANTHER" id="PTHR44688:SF16">
    <property type="entry name" value="DNA-BINDING TRANSCRIPTIONAL ACTIVATOR DEVR_DOSR"/>
    <property type="match status" value="1"/>
</dbReference>
<dbReference type="InterPro" id="IPR003018">
    <property type="entry name" value="GAF"/>
</dbReference>
<keyword evidence="3" id="KW-0804">Transcription</keyword>
<reference evidence="5 6" key="1">
    <citation type="submission" date="2022-06" db="EMBL/GenBank/DDBJ databases">
        <title>Paraconexibacter antarcticus.</title>
        <authorList>
            <person name="Kim C.S."/>
        </authorList>
    </citation>
    <scope>NUCLEOTIDE SEQUENCE [LARGE SCALE GENOMIC DNA]</scope>
    <source>
        <strain evidence="5 6">02-257</strain>
    </source>
</reference>
<dbReference type="InterPro" id="IPR016032">
    <property type="entry name" value="Sig_transdc_resp-reg_C-effctor"/>
</dbReference>
<dbReference type="SMART" id="SM00065">
    <property type="entry name" value="GAF"/>
    <property type="match status" value="1"/>
</dbReference>
<dbReference type="SUPFAM" id="SSF55781">
    <property type="entry name" value="GAF domain-like"/>
    <property type="match status" value="1"/>
</dbReference>
<evidence type="ECO:0000256" key="3">
    <source>
        <dbReference type="ARBA" id="ARBA00023163"/>
    </source>
</evidence>
<sequence>MALATEDTPHAAVAAPSSTQTQAIAALRRAAPALGWDDWSGERAFAGTAAALDALDLAAAVLRRRVRAAVGLSRAEMGELARAAVDLEEARRALRDELLDERHTLLAGVQEALGRLRGIDSVMALLDRATMEVCRSCGFERAVLFRVADEQLFPVSAHFAGDERGADELLEVLGALPSDLDHLRLEAELVRRRMPLLVDDARHDDRVHPVIAEHFAATSYVAAPILPEGRVIGILHADRRGQGREVDAFDRDALAAFAEGFGYALQAATLAGRLRAQRDHVRGMLGSTEQLIDELLDAEIEVSRVDQEDPSRAAHHAATLLDAAPSRLEQLLTPREIDVMRLLAAGETNSGVAARLVITEGTVKSHVKHILRKLRASNRAEAVSRYLRITALDGAE</sequence>
<dbReference type="EMBL" id="CP098502">
    <property type="protein sequence ID" value="UTI63595.1"/>
    <property type="molecule type" value="Genomic_DNA"/>
</dbReference>
<name>A0ABY5DQ57_9ACTN</name>
<evidence type="ECO:0000256" key="2">
    <source>
        <dbReference type="ARBA" id="ARBA00023125"/>
    </source>
</evidence>
<keyword evidence="2" id="KW-0238">DNA-binding</keyword>
<accession>A0ABY5DQ57</accession>
<evidence type="ECO:0000313" key="5">
    <source>
        <dbReference type="EMBL" id="UTI63595.1"/>
    </source>
</evidence>
<evidence type="ECO:0000313" key="6">
    <source>
        <dbReference type="Proteomes" id="UP001056035"/>
    </source>
</evidence>
<dbReference type="Pfam" id="PF01590">
    <property type="entry name" value="GAF"/>
    <property type="match status" value="1"/>
</dbReference>
<protein>
    <submittedName>
        <fullName evidence="5">LuxR C-terminal-related transcriptional regulator</fullName>
    </submittedName>
</protein>
<evidence type="ECO:0000259" key="4">
    <source>
        <dbReference type="PROSITE" id="PS50043"/>
    </source>
</evidence>
<dbReference type="SMART" id="SM00421">
    <property type="entry name" value="HTH_LUXR"/>
    <property type="match status" value="1"/>
</dbReference>
<keyword evidence="6" id="KW-1185">Reference proteome</keyword>
<dbReference type="InterPro" id="IPR000792">
    <property type="entry name" value="Tscrpt_reg_LuxR_C"/>
</dbReference>
<proteinExistence type="predicted"/>
<gene>
    <name evidence="5" type="ORF">NBH00_19905</name>
</gene>
<dbReference type="InterPro" id="IPR029016">
    <property type="entry name" value="GAF-like_dom_sf"/>
</dbReference>
<dbReference type="Pfam" id="PF00196">
    <property type="entry name" value="GerE"/>
    <property type="match status" value="1"/>
</dbReference>
<feature type="domain" description="HTH luxR-type" evidence="4">
    <location>
        <begin position="325"/>
        <end position="390"/>
    </location>
</feature>
<dbReference type="PROSITE" id="PS50043">
    <property type="entry name" value="HTH_LUXR_2"/>
    <property type="match status" value="1"/>
</dbReference>
<evidence type="ECO:0000256" key="1">
    <source>
        <dbReference type="ARBA" id="ARBA00023015"/>
    </source>
</evidence>
<organism evidence="5 6">
    <name type="scientific">Paraconexibacter antarcticus</name>
    <dbReference type="NCBI Taxonomy" id="2949664"/>
    <lineage>
        <taxon>Bacteria</taxon>
        <taxon>Bacillati</taxon>
        <taxon>Actinomycetota</taxon>
        <taxon>Thermoleophilia</taxon>
        <taxon>Solirubrobacterales</taxon>
        <taxon>Paraconexibacteraceae</taxon>
        <taxon>Paraconexibacter</taxon>
    </lineage>
</organism>
<dbReference type="PRINTS" id="PR00038">
    <property type="entry name" value="HTHLUXR"/>
</dbReference>
<keyword evidence="1" id="KW-0805">Transcription regulation</keyword>
<dbReference type="PANTHER" id="PTHR44688">
    <property type="entry name" value="DNA-BINDING TRANSCRIPTIONAL ACTIVATOR DEVR_DOSR"/>
    <property type="match status" value="1"/>
</dbReference>
<dbReference type="Gene3D" id="1.10.10.10">
    <property type="entry name" value="Winged helix-like DNA-binding domain superfamily/Winged helix DNA-binding domain"/>
    <property type="match status" value="1"/>
</dbReference>
<dbReference type="CDD" id="cd06170">
    <property type="entry name" value="LuxR_C_like"/>
    <property type="match status" value="1"/>
</dbReference>
<dbReference type="Gene3D" id="3.30.450.40">
    <property type="match status" value="1"/>
</dbReference>
<dbReference type="InterPro" id="IPR036388">
    <property type="entry name" value="WH-like_DNA-bd_sf"/>
</dbReference>